<proteinExistence type="predicted"/>
<gene>
    <name evidence="2" type="ORF">QJS10_CPA10g00386</name>
</gene>
<evidence type="ECO:0000313" key="2">
    <source>
        <dbReference type="EMBL" id="KAK1305897.1"/>
    </source>
</evidence>
<feature type="domain" description="HAT C-terminal dimerisation" evidence="1">
    <location>
        <begin position="170"/>
        <end position="238"/>
    </location>
</feature>
<reference evidence="2" key="2">
    <citation type="submission" date="2023-06" db="EMBL/GenBank/DDBJ databases">
        <authorList>
            <person name="Ma L."/>
            <person name="Liu K.-W."/>
            <person name="Li Z."/>
            <person name="Hsiao Y.-Y."/>
            <person name="Qi Y."/>
            <person name="Fu T."/>
            <person name="Tang G."/>
            <person name="Zhang D."/>
            <person name="Sun W.-H."/>
            <person name="Liu D.-K."/>
            <person name="Li Y."/>
            <person name="Chen G.-Z."/>
            <person name="Liu X.-D."/>
            <person name="Liao X.-Y."/>
            <person name="Jiang Y.-T."/>
            <person name="Yu X."/>
            <person name="Hao Y."/>
            <person name="Huang J."/>
            <person name="Zhao X.-W."/>
            <person name="Ke S."/>
            <person name="Chen Y.-Y."/>
            <person name="Wu W.-L."/>
            <person name="Hsu J.-L."/>
            <person name="Lin Y.-F."/>
            <person name="Huang M.-D."/>
            <person name="Li C.-Y."/>
            <person name="Huang L."/>
            <person name="Wang Z.-W."/>
            <person name="Zhao X."/>
            <person name="Zhong W.-Y."/>
            <person name="Peng D.-H."/>
            <person name="Ahmad S."/>
            <person name="Lan S."/>
            <person name="Zhang J.-S."/>
            <person name="Tsai W.-C."/>
            <person name="Van De Peer Y."/>
            <person name="Liu Z.-J."/>
        </authorList>
    </citation>
    <scope>NUCLEOTIDE SEQUENCE</scope>
    <source>
        <strain evidence="2">CP</strain>
        <tissue evidence="2">Leaves</tissue>
    </source>
</reference>
<dbReference type="PANTHER" id="PTHR32166">
    <property type="entry name" value="OSJNBA0013A04.12 PROTEIN"/>
    <property type="match status" value="1"/>
</dbReference>
<dbReference type="PANTHER" id="PTHR32166:SF116">
    <property type="entry name" value="BINDING PROTEIN, PUTATIVE-RELATED"/>
    <property type="match status" value="1"/>
</dbReference>
<evidence type="ECO:0000259" key="1">
    <source>
        <dbReference type="Pfam" id="PF05699"/>
    </source>
</evidence>
<dbReference type="InterPro" id="IPR008906">
    <property type="entry name" value="HATC_C_dom"/>
</dbReference>
<protein>
    <recommendedName>
        <fullName evidence="1">HAT C-terminal dimerisation domain-containing protein</fullName>
    </recommendedName>
</protein>
<dbReference type="EMBL" id="JAUJYO010000010">
    <property type="protein sequence ID" value="KAK1305897.1"/>
    <property type="molecule type" value="Genomic_DNA"/>
</dbReference>
<dbReference type="InterPro" id="IPR012337">
    <property type="entry name" value="RNaseH-like_sf"/>
</dbReference>
<evidence type="ECO:0000313" key="3">
    <source>
        <dbReference type="Proteomes" id="UP001180020"/>
    </source>
</evidence>
<dbReference type="Proteomes" id="UP001180020">
    <property type="component" value="Unassembled WGS sequence"/>
</dbReference>
<reference evidence="2" key="1">
    <citation type="journal article" date="2023" name="Nat. Commun.">
        <title>Diploid and tetraploid genomes of Acorus and the evolution of monocots.</title>
        <authorList>
            <person name="Ma L."/>
            <person name="Liu K.W."/>
            <person name="Li Z."/>
            <person name="Hsiao Y.Y."/>
            <person name="Qi Y."/>
            <person name="Fu T."/>
            <person name="Tang G.D."/>
            <person name="Zhang D."/>
            <person name="Sun W.H."/>
            <person name="Liu D.K."/>
            <person name="Li Y."/>
            <person name="Chen G.Z."/>
            <person name="Liu X.D."/>
            <person name="Liao X.Y."/>
            <person name="Jiang Y.T."/>
            <person name="Yu X."/>
            <person name="Hao Y."/>
            <person name="Huang J."/>
            <person name="Zhao X.W."/>
            <person name="Ke S."/>
            <person name="Chen Y.Y."/>
            <person name="Wu W.L."/>
            <person name="Hsu J.L."/>
            <person name="Lin Y.F."/>
            <person name="Huang M.D."/>
            <person name="Li C.Y."/>
            <person name="Huang L."/>
            <person name="Wang Z.W."/>
            <person name="Zhao X."/>
            <person name="Zhong W.Y."/>
            <person name="Peng D.H."/>
            <person name="Ahmad S."/>
            <person name="Lan S."/>
            <person name="Zhang J.S."/>
            <person name="Tsai W.C."/>
            <person name="Van de Peer Y."/>
            <person name="Liu Z.J."/>
        </authorList>
    </citation>
    <scope>NUCLEOTIDE SEQUENCE</scope>
    <source>
        <strain evidence="2">CP</strain>
    </source>
</reference>
<dbReference type="SUPFAM" id="SSF53098">
    <property type="entry name" value="Ribonuclease H-like"/>
    <property type="match status" value="1"/>
</dbReference>
<dbReference type="Pfam" id="PF05699">
    <property type="entry name" value="Dimer_Tnp_hAT"/>
    <property type="match status" value="1"/>
</dbReference>
<name>A0AAV9DXX3_ACOCL</name>
<keyword evidence="3" id="KW-1185">Reference proteome</keyword>
<dbReference type="AlphaFoldDB" id="A0AAV9DXX3"/>
<sequence length="378" mass="43360">MFTSTTWEQSAMSKQRTGMEAKEVIMDPLFWSSCARIMKVAKPLITALHLADSEERPSMGYLYDAIEKARKSIIVAFNNKESDYLSYMKVIDHTWEDLCNPLHAASYYLNPSIFYHPSFSSNSIIKKSLLDCIETLEPDSTAQVTITRQIKYYEEAMGDFSRPLALRGRESLPPATWWSLYASNYPELQRFAVRILSQTCSGTRCGKDDSMFECMRSSRKNLIELERLSHLTFVHHNLHLQQRQPATLGSSTLEWGACDPICVEGVNINAREWVEHREGPEHDPHWINVTLHMNDKIHNINDYIINIDHGGTTDNGSNEGVNINAREWVEHREGPEHDPHWINVTLHMNDKIHNINDYIINIDHGGTTDNGSNDRENS</sequence>
<organism evidence="2 3">
    <name type="scientific">Acorus calamus</name>
    <name type="common">Sweet flag</name>
    <dbReference type="NCBI Taxonomy" id="4465"/>
    <lineage>
        <taxon>Eukaryota</taxon>
        <taxon>Viridiplantae</taxon>
        <taxon>Streptophyta</taxon>
        <taxon>Embryophyta</taxon>
        <taxon>Tracheophyta</taxon>
        <taxon>Spermatophyta</taxon>
        <taxon>Magnoliopsida</taxon>
        <taxon>Liliopsida</taxon>
        <taxon>Acoraceae</taxon>
        <taxon>Acorus</taxon>
    </lineage>
</organism>
<accession>A0AAV9DXX3</accession>
<comment type="caution">
    <text evidence="2">The sequence shown here is derived from an EMBL/GenBank/DDBJ whole genome shotgun (WGS) entry which is preliminary data.</text>
</comment>
<dbReference type="GO" id="GO:0046983">
    <property type="term" value="F:protein dimerization activity"/>
    <property type="evidence" value="ECO:0007669"/>
    <property type="project" value="InterPro"/>
</dbReference>